<protein>
    <submittedName>
        <fullName evidence="2">Pyrrolo-quinoline quinone</fullName>
    </submittedName>
</protein>
<dbReference type="InterPro" id="IPR002372">
    <property type="entry name" value="PQQ_rpt_dom"/>
</dbReference>
<evidence type="ECO:0000313" key="2">
    <source>
        <dbReference type="EMBL" id="KUK23278.1"/>
    </source>
</evidence>
<dbReference type="InterPro" id="IPR036322">
    <property type="entry name" value="WD40_repeat_dom_sf"/>
</dbReference>
<evidence type="ECO:0000259" key="1">
    <source>
        <dbReference type="Pfam" id="PF13360"/>
    </source>
</evidence>
<dbReference type="Proteomes" id="UP000058636">
    <property type="component" value="Unassembled WGS sequence"/>
</dbReference>
<dbReference type="SMART" id="SM00564">
    <property type="entry name" value="PQQ"/>
    <property type="match status" value="7"/>
</dbReference>
<dbReference type="PANTHER" id="PTHR43347">
    <property type="entry name" value="ACYL-COA SYNTHETASE"/>
    <property type="match status" value="1"/>
</dbReference>
<dbReference type="PANTHER" id="PTHR43347:SF3">
    <property type="entry name" value="ACYL-COA SYNTHETASE SHORT-CHAIN FAMILY MEMBER 3, MITOCHONDRIAL"/>
    <property type="match status" value="1"/>
</dbReference>
<dbReference type="OMA" id="WKIDLEA"/>
<dbReference type="SUPFAM" id="SSF50978">
    <property type="entry name" value="WD40 repeat-like"/>
    <property type="match status" value="1"/>
</dbReference>
<evidence type="ECO:0000313" key="3">
    <source>
        <dbReference type="Proteomes" id="UP000058636"/>
    </source>
</evidence>
<dbReference type="InterPro" id="IPR015943">
    <property type="entry name" value="WD40/YVTN_repeat-like_dom_sf"/>
</dbReference>
<dbReference type="InterPro" id="IPR018391">
    <property type="entry name" value="PQQ_b-propeller_rpt"/>
</dbReference>
<accession>A0A101EQY4</accession>
<dbReference type="InterPro" id="IPR011047">
    <property type="entry name" value="Quinoprotein_ADH-like_sf"/>
</dbReference>
<name>A0A101EQY4_9THEM</name>
<dbReference type="SUPFAM" id="SSF50998">
    <property type="entry name" value="Quinoprotein alcohol dehydrogenase-like"/>
    <property type="match status" value="2"/>
</dbReference>
<dbReference type="AlphaFoldDB" id="A0A101EQY4"/>
<proteinExistence type="predicted"/>
<dbReference type="Pfam" id="PF13360">
    <property type="entry name" value="PQQ_2"/>
    <property type="match status" value="1"/>
</dbReference>
<dbReference type="Gene3D" id="2.130.10.10">
    <property type="entry name" value="YVTN repeat-like/Quinoprotein amine dehydrogenase"/>
    <property type="match status" value="1"/>
</dbReference>
<feature type="domain" description="Pyrrolo-quinoline quinone repeat" evidence="1">
    <location>
        <begin position="322"/>
        <end position="524"/>
    </location>
</feature>
<dbReference type="PATRIC" id="fig|93930.3.peg.1461"/>
<sequence length="603" mass="67933">MWRKTVLFCIFLVSYLFSAQLMVVQGNLASLVEVEGDSLKKNLEVTFPFSPLDGVVVSDTAYFATGNALLEYNLKSKEIIRSLKIPAKKLKWNDERLVVICEKEVLLLDPVSFKYSKISFQQSVSDVDFYEGYLLVSHGKYVSLMKNSEEIWKIEAEAEINKISVNKEKKAFAALTSDGTIFLVDLENVLAPKVVFFSKFEEAEDLEWIEDFLIVFFRNKVITMNAAKLTSPRAFKEYIASGNTTSVVKLLDSILFTKGNDLYRVGVFSLKKIGTAQRVFPVLAQGEMYTPGDLIWQLNLEAEVRSSPVIFENLLVVADVEGIVHAISMSGGKLWSYRTGFVITAPPRVFMERIYVTSWDNFLYAISQNGQLVWKIDLGADVSKPFEVNSYGIYLATDSGEVYFIDHDSSIVWRFKDEEWISTGVTVDENGVVYFGTSRSLYSLYSNGSLRWKTRTGYLLTMKPIIIDRYVITGSNSGWLLCVNRTNGNVVWKKKLPLSLNSQLSAFEGTVFVNAEDGIYSIDLSGNVKRIISASTPSPVAVSKEGYVYFVSEGVLYSFTLDGKRRWERKVGESTVEPVVGEERVVVVTRSGNLYCFFDSVHP</sequence>
<comment type="caution">
    <text evidence="2">The sequence shown here is derived from an EMBL/GenBank/DDBJ whole genome shotgun (WGS) entry which is preliminary data.</text>
</comment>
<organism evidence="2 3">
    <name type="scientific">Thermotoga petrophila</name>
    <dbReference type="NCBI Taxonomy" id="93929"/>
    <lineage>
        <taxon>Bacteria</taxon>
        <taxon>Thermotogati</taxon>
        <taxon>Thermotogota</taxon>
        <taxon>Thermotogae</taxon>
        <taxon>Thermotogales</taxon>
        <taxon>Thermotogaceae</taxon>
        <taxon>Thermotoga</taxon>
    </lineage>
</organism>
<reference evidence="2 3" key="1">
    <citation type="journal article" date="2015" name="MBio">
        <title>Genome-Resolved Metagenomic Analysis Reveals Roles for Candidate Phyla and Other Microbial Community Members in Biogeochemical Transformations in Oil Reservoirs.</title>
        <authorList>
            <person name="Hu P."/>
            <person name="Tom L."/>
            <person name="Singh A."/>
            <person name="Thomas B.C."/>
            <person name="Baker B.J."/>
            <person name="Piceno Y.M."/>
            <person name="Andersen G.L."/>
            <person name="Banfield J.F."/>
        </authorList>
    </citation>
    <scope>NUCLEOTIDE SEQUENCE [LARGE SCALE GENOMIC DNA]</scope>
    <source>
        <strain evidence="2">46_26</strain>
    </source>
</reference>
<dbReference type="EMBL" id="LGFG01000035">
    <property type="protein sequence ID" value="KUK23278.1"/>
    <property type="molecule type" value="Genomic_DNA"/>
</dbReference>
<gene>
    <name evidence="2" type="ORF">XD57_0617</name>
</gene>
<dbReference type="Gene3D" id="2.40.128.630">
    <property type="match status" value="2"/>
</dbReference>
<dbReference type="RefSeq" id="WP_011943732.1">
    <property type="nucleotide sequence ID" value="NZ_DAITJQ010000001.1"/>
</dbReference>